<reference evidence="2 3" key="1">
    <citation type="submission" date="2018-03" db="EMBL/GenBank/DDBJ databases">
        <title>Genomic Encyclopedia of Archaeal and Bacterial Type Strains, Phase II (KMG-II): from individual species to whole genera.</title>
        <authorList>
            <person name="Goeker M."/>
        </authorList>
    </citation>
    <scope>NUCLEOTIDE SEQUENCE [LARGE SCALE GENOMIC DNA]</scope>
    <source>
        <strain evidence="2 3">DSM 19711</strain>
    </source>
</reference>
<dbReference type="AlphaFoldDB" id="A0A2T0R9R4"/>
<comment type="caution">
    <text evidence="2">The sequence shown here is derived from an EMBL/GenBank/DDBJ whole genome shotgun (WGS) entry which is preliminary data.</text>
</comment>
<name>A0A2T0R9R4_9ACTN</name>
<dbReference type="Proteomes" id="UP000238083">
    <property type="component" value="Unassembled WGS sequence"/>
</dbReference>
<evidence type="ECO:0008006" key="4">
    <source>
        <dbReference type="Google" id="ProtNLM"/>
    </source>
</evidence>
<evidence type="ECO:0000313" key="2">
    <source>
        <dbReference type="EMBL" id="PRY17912.1"/>
    </source>
</evidence>
<feature type="transmembrane region" description="Helical" evidence="1">
    <location>
        <begin position="36"/>
        <end position="56"/>
    </location>
</feature>
<proteinExistence type="predicted"/>
<gene>
    <name evidence="2" type="ORF">CLV37_101154</name>
</gene>
<sequence>MSFQTLEAVTARTRVVRVNLLPTGFDDHRKDRNLRIGLGAVLLVVAGAVGGCYHITLSQVADAQTRLDAAQARTVELQRAQEAYSEVPRVLAQVKAAQQVRDQVSATEVPYYAYLDRLAAAAPTDLTMSTVTFAAAGSKLAGATDPSATATDSVGTLTVSGETLSMDTVAAWVDNVSTIHGFSGASVSDAHRDDRGVVTFTATVTLTSDALSAHQ</sequence>
<dbReference type="RefSeq" id="WP_146149244.1">
    <property type="nucleotide sequence ID" value="NZ_PVZF01000001.1"/>
</dbReference>
<accession>A0A2T0R9R4</accession>
<protein>
    <recommendedName>
        <fullName evidence="4">Tfp pilus assembly protein PilN</fullName>
    </recommendedName>
</protein>
<keyword evidence="1" id="KW-1133">Transmembrane helix</keyword>
<evidence type="ECO:0000313" key="3">
    <source>
        <dbReference type="Proteomes" id="UP000238083"/>
    </source>
</evidence>
<keyword evidence="1" id="KW-0812">Transmembrane</keyword>
<evidence type="ECO:0000256" key="1">
    <source>
        <dbReference type="SAM" id="Phobius"/>
    </source>
</evidence>
<organism evidence="2 3">
    <name type="scientific">Kineococcus rhizosphaerae</name>
    <dbReference type="NCBI Taxonomy" id="559628"/>
    <lineage>
        <taxon>Bacteria</taxon>
        <taxon>Bacillati</taxon>
        <taxon>Actinomycetota</taxon>
        <taxon>Actinomycetes</taxon>
        <taxon>Kineosporiales</taxon>
        <taxon>Kineosporiaceae</taxon>
        <taxon>Kineococcus</taxon>
    </lineage>
</organism>
<keyword evidence="3" id="KW-1185">Reference proteome</keyword>
<dbReference type="EMBL" id="PVZF01000001">
    <property type="protein sequence ID" value="PRY17912.1"/>
    <property type="molecule type" value="Genomic_DNA"/>
</dbReference>
<keyword evidence="1" id="KW-0472">Membrane</keyword>